<dbReference type="Gene3D" id="1.10.1670.40">
    <property type="match status" value="1"/>
</dbReference>
<organism evidence="6 7">
    <name type="scientific">Thiolapillus brandeum</name>
    <dbReference type="NCBI Taxonomy" id="1076588"/>
    <lineage>
        <taxon>Bacteria</taxon>
        <taxon>Pseudomonadati</taxon>
        <taxon>Pseudomonadota</taxon>
        <taxon>Gammaproteobacteria</taxon>
        <taxon>Chromatiales</taxon>
        <taxon>Sedimenticolaceae</taxon>
        <taxon>Thiolapillus</taxon>
    </lineage>
</organism>
<protein>
    <recommendedName>
        <fullName evidence="2">DNA-3-methyladenine glycosylase II</fullName>
        <ecNumber evidence="2">3.2.2.21</ecNumber>
    </recommendedName>
</protein>
<dbReference type="Proteomes" id="UP000031631">
    <property type="component" value="Chromosome"/>
</dbReference>
<dbReference type="AlphaFoldDB" id="A0A7U6GHV5"/>
<feature type="domain" description="HhH-GPD" evidence="5">
    <location>
        <begin position="45"/>
        <end position="172"/>
    </location>
</feature>
<gene>
    <name evidence="6" type="ORF">TBH_C0962</name>
</gene>
<proteinExistence type="predicted"/>
<evidence type="ECO:0000256" key="2">
    <source>
        <dbReference type="ARBA" id="ARBA00012000"/>
    </source>
</evidence>
<dbReference type="OrthoDB" id="9811249at2"/>
<dbReference type="Gene3D" id="1.10.340.30">
    <property type="entry name" value="Hypothetical protein, domain 2"/>
    <property type="match status" value="1"/>
</dbReference>
<dbReference type="Pfam" id="PF00730">
    <property type="entry name" value="HhH-GPD"/>
    <property type="match status" value="1"/>
</dbReference>
<dbReference type="EMBL" id="AP012273">
    <property type="protein sequence ID" value="BAO43892.1"/>
    <property type="molecule type" value="Genomic_DNA"/>
</dbReference>
<name>A0A7U6GHV5_9GAMM</name>
<evidence type="ECO:0000313" key="6">
    <source>
        <dbReference type="EMBL" id="BAO43892.1"/>
    </source>
</evidence>
<reference evidence="6 7" key="1">
    <citation type="journal article" date="2014" name="PLoS ONE">
        <title>Physiological and genomic features of a novel sulfur-oxidizing gammaproteobacterium belonging to a previously uncultivated symbiotic lineage isolated from a hydrothermal vent.</title>
        <authorList>
            <person name="Nunoura T."/>
            <person name="Takaki Y."/>
            <person name="Kazama H."/>
            <person name="Kakuta J."/>
            <person name="Shimamura S."/>
            <person name="Makita H."/>
            <person name="Hirai M."/>
            <person name="Miyazaki M."/>
            <person name="Takai K."/>
        </authorList>
    </citation>
    <scope>NUCLEOTIDE SEQUENCE [LARGE SCALE GENOMIC DNA]</scope>
    <source>
        <strain evidence="6 7">Hiromi1</strain>
    </source>
</reference>
<dbReference type="InterPro" id="IPR011257">
    <property type="entry name" value="DNA_glycosylase"/>
</dbReference>
<evidence type="ECO:0000256" key="1">
    <source>
        <dbReference type="ARBA" id="ARBA00000086"/>
    </source>
</evidence>
<evidence type="ECO:0000313" key="7">
    <source>
        <dbReference type="Proteomes" id="UP000031631"/>
    </source>
</evidence>
<dbReference type="PANTHER" id="PTHR43003:SF5">
    <property type="entry name" value="DNA-3-METHYLADENINE GLYCOSYLASE"/>
    <property type="match status" value="1"/>
</dbReference>
<dbReference type="GO" id="GO:0032993">
    <property type="term" value="C:protein-DNA complex"/>
    <property type="evidence" value="ECO:0007669"/>
    <property type="project" value="TreeGrafter"/>
</dbReference>
<dbReference type="EC" id="3.2.2.21" evidence="2"/>
<keyword evidence="6" id="KW-0378">Hydrolase</keyword>
<evidence type="ECO:0000256" key="4">
    <source>
        <dbReference type="ARBA" id="ARBA00023204"/>
    </source>
</evidence>
<dbReference type="InterPro" id="IPR003265">
    <property type="entry name" value="HhH-GPD_domain"/>
</dbReference>
<accession>A0A7U6GHV5</accession>
<dbReference type="SUPFAM" id="SSF48150">
    <property type="entry name" value="DNA-glycosylase"/>
    <property type="match status" value="1"/>
</dbReference>
<dbReference type="GO" id="GO:0006307">
    <property type="term" value="P:DNA alkylation repair"/>
    <property type="evidence" value="ECO:0007669"/>
    <property type="project" value="TreeGrafter"/>
</dbReference>
<evidence type="ECO:0000256" key="3">
    <source>
        <dbReference type="ARBA" id="ARBA00022763"/>
    </source>
</evidence>
<keyword evidence="7" id="KW-1185">Reference proteome</keyword>
<dbReference type="GO" id="GO:0043916">
    <property type="term" value="F:DNA-7-methylguanine glycosylase activity"/>
    <property type="evidence" value="ECO:0007669"/>
    <property type="project" value="TreeGrafter"/>
</dbReference>
<dbReference type="GO" id="GO:0006285">
    <property type="term" value="P:base-excision repair, AP site formation"/>
    <property type="evidence" value="ECO:0007669"/>
    <property type="project" value="TreeGrafter"/>
</dbReference>
<dbReference type="GO" id="GO:0032131">
    <property type="term" value="F:alkylated DNA binding"/>
    <property type="evidence" value="ECO:0007669"/>
    <property type="project" value="TreeGrafter"/>
</dbReference>
<dbReference type="GO" id="GO:0008725">
    <property type="term" value="F:DNA-3-methyladenine glycosylase activity"/>
    <property type="evidence" value="ECO:0007669"/>
    <property type="project" value="TreeGrafter"/>
</dbReference>
<keyword evidence="3" id="KW-0227">DNA damage</keyword>
<dbReference type="KEGG" id="tbn:TBH_C0962"/>
<evidence type="ECO:0000259" key="5">
    <source>
        <dbReference type="Pfam" id="PF00730"/>
    </source>
</evidence>
<dbReference type="RefSeq" id="WP_041066104.1">
    <property type="nucleotide sequence ID" value="NZ_AP012273.1"/>
</dbReference>
<sequence>MRPSEIKQQICAAQPGLDVLLSALPTVPLMRPKHTKVIEAVPQIVVSQMLSRHAAATIIERAQALATDHGEESIAWLTEQQLRRCGISGRKAKSISLFAEQYHDDPEHYEGWKHLSHDELRSAVGRHWGMSDWTASMLSIFHFGHADVFPQGDGTIRRVTEHLTSHGVRIRPEKSTPYRSYLALYLWLLADSGSLG</sequence>
<keyword evidence="4" id="KW-0234">DNA repair</keyword>
<dbReference type="InterPro" id="IPR051912">
    <property type="entry name" value="Alkylbase_DNA_Glycosylase/TA"/>
</dbReference>
<keyword evidence="6" id="KW-0326">Glycosidase</keyword>
<dbReference type="PANTHER" id="PTHR43003">
    <property type="entry name" value="DNA-3-METHYLADENINE GLYCOSYLASE"/>
    <property type="match status" value="1"/>
</dbReference>
<comment type="catalytic activity">
    <reaction evidence="1">
        <text>Hydrolysis of alkylated DNA, releasing 3-methyladenine, 3-methylguanine, 7-methylguanine and 7-methyladenine.</text>
        <dbReference type="EC" id="3.2.2.21"/>
    </reaction>
</comment>